<gene>
    <name evidence="2" type="ORF">E3N88_14103</name>
</gene>
<feature type="region of interest" description="Disordered" evidence="1">
    <location>
        <begin position="185"/>
        <end position="232"/>
    </location>
</feature>
<organism evidence="2 3">
    <name type="scientific">Mikania micrantha</name>
    <name type="common">bitter vine</name>
    <dbReference type="NCBI Taxonomy" id="192012"/>
    <lineage>
        <taxon>Eukaryota</taxon>
        <taxon>Viridiplantae</taxon>
        <taxon>Streptophyta</taxon>
        <taxon>Embryophyta</taxon>
        <taxon>Tracheophyta</taxon>
        <taxon>Spermatophyta</taxon>
        <taxon>Magnoliopsida</taxon>
        <taxon>eudicotyledons</taxon>
        <taxon>Gunneridae</taxon>
        <taxon>Pentapetalae</taxon>
        <taxon>asterids</taxon>
        <taxon>campanulids</taxon>
        <taxon>Asterales</taxon>
        <taxon>Asteraceae</taxon>
        <taxon>Asteroideae</taxon>
        <taxon>Heliantheae alliance</taxon>
        <taxon>Eupatorieae</taxon>
        <taxon>Mikania</taxon>
    </lineage>
</organism>
<accession>A0A5N6P2J4</accession>
<reference evidence="2 3" key="1">
    <citation type="submission" date="2019-05" db="EMBL/GenBank/DDBJ databases">
        <title>Mikania micrantha, genome provides insights into the molecular mechanism of rapid growth.</title>
        <authorList>
            <person name="Liu B."/>
        </authorList>
    </citation>
    <scope>NUCLEOTIDE SEQUENCE [LARGE SCALE GENOMIC DNA]</scope>
    <source>
        <strain evidence="2">NLD-2019</strain>
        <tissue evidence="2">Leaf</tissue>
    </source>
</reference>
<dbReference type="OrthoDB" id="7473114at2759"/>
<sequence>MTPIPSSLEQAPPSVAIFPSSISIHAPSHPMVTRAKAGIFKPKHFADLSQLINSPLHCALFASQDPKGYKMALKDDKWVHAMQCELNALHKNNTWTLVPRPLNQPVVGSKWLYRTKFLADGSVDHFKARLVAQGHGHTGAMLAGGAALAAAAYGAHQLSSSHGHGGHNVTHGAHNMIPTMGHHMGGTHSGGKFKGGKHGKHGGGKFKGGKHGKFGKHGKGKGKFSGGFKKWK</sequence>
<evidence type="ECO:0000313" key="3">
    <source>
        <dbReference type="Proteomes" id="UP000326396"/>
    </source>
</evidence>
<dbReference type="AlphaFoldDB" id="A0A5N6P2J4"/>
<evidence type="ECO:0008006" key="4">
    <source>
        <dbReference type="Google" id="ProtNLM"/>
    </source>
</evidence>
<feature type="compositionally biased region" description="Basic residues" evidence="1">
    <location>
        <begin position="194"/>
        <end position="222"/>
    </location>
</feature>
<comment type="caution">
    <text evidence="2">The sequence shown here is derived from an EMBL/GenBank/DDBJ whole genome shotgun (WGS) entry which is preliminary data.</text>
</comment>
<dbReference type="EMBL" id="SZYD01000007">
    <property type="protein sequence ID" value="KAD5802743.1"/>
    <property type="molecule type" value="Genomic_DNA"/>
</dbReference>
<dbReference type="Proteomes" id="UP000326396">
    <property type="component" value="Linkage Group LG15"/>
</dbReference>
<evidence type="ECO:0000256" key="1">
    <source>
        <dbReference type="SAM" id="MobiDB-lite"/>
    </source>
</evidence>
<protein>
    <recommendedName>
        <fullName evidence="4">Reverse transcriptase Ty1/copia-type domain-containing protein</fullName>
    </recommendedName>
</protein>
<keyword evidence="3" id="KW-1185">Reference proteome</keyword>
<proteinExistence type="predicted"/>
<name>A0A5N6P2J4_9ASTR</name>
<evidence type="ECO:0000313" key="2">
    <source>
        <dbReference type="EMBL" id="KAD5802743.1"/>
    </source>
</evidence>